<dbReference type="AlphaFoldDB" id="A0A5B8XNE7"/>
<dbReference type="EMBL" id="CP042467">
    <property type="protein sequence ID" value="QED26731.1"/>
    <property type="molecule type" value="Genomic_DNA"/>
</dbReference>
<sequence>MNHLDPTPIVDFETESIQHLIEERGWRALSTFERIGAAYSFVKDEIEFGYNASDSLAASDVLNDGYGQCNTKGNLLMALLRGLDIKARFHGFTIDKSLQKGAIPTWLYALAPQRILHSWVEVYFEDSWVPLEGFILDPAYLKALQARFPNQKAFCGFAAGTPNLQEPDVEWRGQPTYIQREGIVDDFGVFDSPDDFYAQKGTNLSGVKKLAFQYVFRHAMNATVKRIRIASGSHKTMLLQDSGAVS</sequence>
<evidence type="ECO:0000313" key="2">
    <source>
        <dbReference type="EMBL" id="QED26731.1"/>
    </source>
</evidence>
<proteinExistence type="predicted"/>
<dbReference type="InterPro" id="IPR038765">
    <property type="entry name" value="Papain-like_cys_pep_sf"/>
</dbReference>
<dbReference type="SMART" id="SM00460">
    <property type="entry name" value="TGc"/>
    <property type="match status" value="1"/>
</dbReference>
<dbReference type="PANTHER" id="PTHR33490">
    <property type="entry name" value="BLR5614 PROTEIN-RELATED"/>
    <property type="match status" value="1"/>
</dbReference>
<reference evidence="2 3" key="1">
    <citation type="submission" date="2019-08" db="EMBL/GenBank/DDBJ databases">
        <authorList>
            <person name="Liang Q."/>
        </authorList>
    </citation>
    <scope>NUCLEOTIDE SEQUENCE [LARGE SCALE GENOMIC DNA]</scope>
    <source>
        <strain evidence="2 3">V1718</strain>
    </source>
</reference>
<organism evidence="2 3">
    <name type="scientific">Microvenator marinus</name>
    <dbReference type="NCBI Taxonomy" id="2600177"/>
    <lineage>
        <taxon>Bacteria</taxon>
        <taxon>Deltaproteobacteria</taxon>
        <taxon>Bradymonadales</taxon>
        <taxon>Microvenatoraceae</taxon>
        <taxon>Microvenator</taxon>
    </lineage>
</organism>
<dbReference type="OrthoDB" id="5438043at2"/>
<evidence type="ECO:0000313" key="3">
    <source>
        <dbReference type="Proteomes" id="UP000321595"/>
    </source>
</evidence>
<dbReference type="KEGG" id="bbae:FRD01_05620"/>
<dbReference type="Pfam" id="PF01841">
    <property type="entry name" value="Transglut_core"/>
    <property type="match status" value="1"/>
</dbReference>
<protein>
    <submittedName>
        <fullName evidence="2">Transglutaminase family protein</fullName>
    </submittedName>
</protein>
<name>A0A5B8XNE7_9DELT</name>
<dbReference type="RefSeq" id="WP_146958417.1">
    <property type="nucleotide sequence ID" value="NZ_CP042467.1"/>
</dbReference>
<feature type="domain" description="Transglutaminase-like" evidence="1">
    <location>
        <begin position="61"/>
        <end position="135"/>
    </location>
</feature>
<dbReference type="SUPFAM" id="SSF54001">
    <property type="entry name" value="Cysteine proteinases"/>
    <property type="match status" value="1"/>
</dbReference>
<dbReference type="Gene3D" id="3.10.620.30">
    <property type="match status" value="1"/>
</dbReference>
<evidence type="ECO:0000259" key="1">
    <source>
        <dbReference type="SMART" id="SM00460"/>
    </source>
</evidence>
<dbReference type="Proteomes" id="UP000321595">
    <property type="component" value="Chromosome"/>
</dbReference>
<gene>
    <name evidence="2" type="ORF">FRD01_05620</name>
</gene>
<accession>A0A5B8XNE7</accession>
<keyword evidence="3" id="KW-1185">Reference proteome</keyword>
<dbReference type="InterPro" id="IPR002931">
    <property type="entry name" value="Transglutaminase-like"/>
</dbReference>